<dbReference type="OrthoDB" id="4121146at2759"/>
<comment type="caution">
    <text evidence="2">The sequence shown here is derived from an EMBL/GenBank/DDBJ whole genome shotgun (WGS) entry which is preliminary data.</text>
</comment>
<protein>
    <recommendedName>
        <fullName evidence="4">WW domain-containing protein</fullName>
    </recommendedName>
</protein>
<dbReference type="AlphaFoldDB" id="W9W1H5"/>
<dbReference type="RefSeq" id="XP_007754477.1">
    <property type="nucleotide sequence ID" value="XM_007756287.1"/>
</dbReference>
<dbReference type="GeneID" id="19176862"/>
<sequence>MKSFLAMPAVFALGALATDSSSSWAYTWTFSSSHSTWTSATYAAVANATAATAVEAVASSATTTNAPWSEWLYTTSYTATYSSGSSTWDIPTTVSYSEAQNFTSMIAAPTTAVSSSLEVKATTTTPASVPASTTAVASVFTGGAVSEKAMGLGALAVAGLAFVL</sequence>
<proteinExistence type="predicted"/>
<dbReference type="HOGENOM" id="CLU_1517873_0_0_1"/>
<evidence type="ECO:0000256" key="1">
    <source>
        <dbReference type="SAM" id="SignalP"/>
    </source>
</evidence>
<feature type="signal peptide" evidence="1">
    <location>
        <begin position="1"/>
        <end position="17"/>
    </location>
</feature>
<gene>
    <name evidence="2" type="ORF">A1O7_02253</name>
</gene>
<name>W9W1H5_9EURO</name>
<feature type="chain" id="PRO_5004934258" description="WW domain-containing protein" evidence="1">
    <location>
        <begin position="18"/>
        <end position="164"/>
    </location>
</feature>
<accession>W9W1H5</accession>
<dbReference type="Proteomes" id="UP000019473">
    <property type="component" value="Unassembled WGS sequence"/>
</dbReference>
<reference evidence="2 3" key="1">
    <citation type="submission" date="2013-03" db="EMBL/GenBank/DDBJ databases">
        <title>The Genome Sequence of Cladophialophora yegresii CBS 114405.</title>
        <authorList>
            <consortium name="The Broad Institute Genomics Platform"/>
            <person name="Cuomo C."/>
            <person name="de Hoog S."/>
            <person name="Gorbushina A."/>
            <person name="Walker B."/>
            <person name="Young S.K."/>
            <person name="Zeng Q."/>
            <person name="Gargeya S."/>
            <person name="Fitzgerald M."/>
            <person name="Haas B."/>
            <person name="Abouelleil A."/>
            <person name="Allen A.W."/>
            <person name="Alvarado L."/>
            <person name="Arachchi H.M."/>
            <person name="Berlin A.M."/>
            <person name="Chapman S.B."/>
            <person name="Gainer-Dewar J."/>
            <person name="Goldberg J."/>
            <person name="Griggs A."/>
            <person name="Gujja S."/>
            <person name="Hansen M."/>
            <person name="Howarth C."/>
            <person name="Imamovic A."/>
            <person name="Ireland A."/>
            <person name="Larimer J."/>
            <person name="McCowan C."/>
            <person name="Murphy C."/>
            <person name="Pearson M."/>
            <person name="Poon T.W."/>
            <person name="Priest M."/>
            <person name="Roberts A."/>
            <person name="Saif S."/>
            <person name="Shea T."/>
            <person name="Sisk P."/>
            <person name="Sykes S."/>
            <person name="Wortman J."/>
            <person name="Nusbaum C."/>
            <person name="Birren B."/>
        </authorList>
    </citation>
    <scope>NUCLEOTIDE SEQUENCE [LARGE SCALE GENOMIC DNA]</scope>
    <source>
        <strain evidence="2 3">CBS 114405</strain>
    </source>
</reference>
<organism evidence="2 3">
    <name type="scientific">Cladophialophora yegresii CBS 114405</name>
    <dbReference type="NCBI Taxonomy" id="1182544"/>
    <lineage>
        <taxon>Eukaryota</taxon>
        <taxon>Fungi</taxon>
        <taxon>Dikarya</taxon>
        <taxon>Ascomycota</taxon>
        <taxon>Pezizomycotina</taxon>
        <taxon>Eurotiomycetes</taxon>
        <taxon>Chaetothyriomycetidae</taxon>
        <taxon>Chaetothyriales</taxon>
        <taxon>Herpotrichiellaceae</taxon>
        <taxon>Cladophialophora</taxon>
    </lineage>
</organism>
<keyword evidence="3" id="KW-1185">Reference proteome</keyword>
<evidence type="ECO:0000313" key="3">
    <source>
        <dbReference type="Proteomes" id="UP000019473"/>
    </source>
</evidence>
<evidence type="ECO:0000313" key="2">
    <source>
        <dbReference type="EMBL" id="EXJ61823.1"/>
    </source>
</evidence>
<keyword evidence="1" id="KW-0732">Signal</keyword>
<dbReference type="EMBL" id="AMGW01000002">
    <property type="protein sequence ID" value="EXJ61823.1"/>
    <property type="molecule type" value="Genomic_DNA"/>
</dbReference>
<dbReference type="VEuPathDB" id="FungiDB:A1O7_02253"/>
<evidence type="ECO:0008006" key="4">
    <source>
        <dbReference type="Google" id="ProtNLM"/>
    </source>
</evidence>